<sequence length="239" mass="27069">MSPVSPSAALCTKLELLEATHRGLYKFEPRHHDEITIDIGDPVYLIKEADDLWCTGVNLRTGLRGVFPSAYVTDVDYADFDPSAPPVRKERYLLGYLGSVEARKHKGIEVITQAVQKVIGDVRAAPDPADAAFAYPCILEISDQGVRMIDKSKPAPNHVLCHDYFYEIKNVSFCGFHPQNRKYFGFVTKHPQDLKFACHVFVSEESTRPVAEAVGRAFQRFYQKYLEAAYPIEEIFMDF</sequence>
<evidence type="ECO:0000259" key="7">
    <source>
        <dbReference type="PROSITE" id="PS50002"/>
    </source>
</evidence>
<dbReference type="GO" id="GO:0008432">
    <property type="term" value="F:JUN kinase binding"/>
    <property type="evidence" value="ECO:0007669"/>
    <property type="project" value="TreeGrafter"/>
</dbReference>
<feature type="domain" description="SH3" evidence="7">
    <location>
        <begin position="16"/>
        <end position="77"/>
    </location>
</feature>
<evidence type="ECO:0000256" key="1">
    <source>
        <dbReference type="ARBA" id="ARBA00004496"/>
    </source>
</evidence>
<evidence type="ECO:0000313" key="9">
    <source>
        <dbReference type="Proteomes" id="UP000440578"/>
    </source>
</evidence>
<dbReference type="InterPro" id="IPR036028">
    <property type="entry name" value="SH3-like_dom_sf"/>
</dbReference>
<evidence type="ECO:0000256" key="3">
    <source>
        <dbReference type="ARBA" id="ARBA00022443"/>
    </source>
</evidence>
<keyword evidence="3 5" id="KW-0728">SH3 domain</keyword>
<dbReference type="PROSITE" id="PS01179">
    <property type="entry name" value="PID"/>
    <property type="match status" value="1"/>
</dbReference>
<evidence type="ECO:0000259" key="6">
    <source>
        <dbReference type="PROSITE" id="PS01179"/>
    </source>
</evidence>
<dbReference type="GO" id="GO:0046328">
    <property type="term" value="P:regulation of JNK cascade"/>
    <property type="evidence" value="ECO:0007669"/>
    <property type="project" value="InterPro"/>
</dbReference>
<comment type="similarity">
    <text evidence="2">Belongs to the JIP scaffold family.</text>
</comment>
<evidence type="ECO:0000313" key="8">
    <source>
        <dbReference type="EMBL" id="KAF0287184.1"/>
    </source>
</evidence>
<dbReference type="SUPFAM" id="SSF50044">
    <property type="entry name" value="SH3-domain"/>
    <property type="match status" value="1"/>
</dbReference>
<accession>A0A6A4V6J0</accession>
<dbReference type="SUPFAM" id="SSF50729">
    <property type="entry name" value="PH domain-like"/>
    <property type="match status" value="1"/>
</dbReference>
<dbReference type="AlphaFoldDB" id="A0A6A4V6J0"/>
<proteinExistence type="inferred from homology"/>
<dbReference type="OrthoDB" id="5965083at2759"/>
<keyword evidence="4" id="KW-0963">Cytoplasm</keyword>
<dbReference type="EMBL" id="VIIS01002210">
    <property type="protein sequence ID" value="KAF0287184.1"/>
    <property type="molecule type" value="Genomic_DNA"/>
</dbReference>
<dbReference type="PANTHER" id="PTHR47437">
    <property type="entry name" value="JNK-INTERACTING PROTEIN 1-LIKE PROTEIN"/>
    <property type="match status" value="1"/>
</dbReference>
<dbReference type="PROSITE" id="PS50002">
    <property type="entry name" value="SH3"/>
    <property type="match status" value="1"/>
</dbReference>
<dbReference type="SMART" id="SM00326">
    <property type="entry name" value="SH3"/>
    <property type="match status" value="1"/>
</dbReference>
<feature type="domain" description="PID" evidence="6">
    <location>
        <begin position="166"/>
        <end position="231"/>
    </location>
</feature>
<dbReference type="Pfam" id="PF14604">
    <property type="entry name" value="SH3_9"/>
    <property type="match status" value="1"/>
</dbReference>
<organism evidence="8 9">
    <name type="scientific">Amphibalanus amphitrite</name>
    <name type="common">Striped barnacle</name>
    <name type="synonym">Balanus amphitrite</name>
    <dbReference type="NCBI Taxonomy" id="1232801"/>
    <lineage>
        <taxon>Eukaryota</taxon>
        <taxon>Metazoa</taxon>
        <taxon>Ecdysozoa</taxon>
        <taxon>Arthropoda</taxon>
        <taxon>Crustacea</taxon>
        <taxon>Multicrustacea</taxon>
        <taxon>Cirripedia</taxon>
        <taxon>Thoracica</taxon>
        <taxon>Thoracicalcarea</taxon>
        <taxon>Balanomorpha</taxon>
        <taxon>Balanoidea</taxon>
        <taxon>Balanidae</taxon>
        <taxon>Amphibalaninae</taxon>
        <taxon>Amphibalanus</taxon>
    </lineage>
</organism>
<dbReference type="PANTHER" id="PTHR47437:SF4">
    <property type="entry name" value="JNK-INTERACTING PROTEIN 1-LIKE PROTEIN"/>
    <property type="match status" value="1"/>
</dbReference>
<dbReference type="Proteomes" id="UP000440578">
    <property type="component" value="Unassembled WGS sequence"/>
</dbReference>
<dbReference type="GO" id="GO:0007254">
    <property type="term" value="P:JNK cascade"/>
    <property type="evidence" value="ECO:0007669"/>
    <property type="project" value="TreeGrafter"/>
</dbReference>
<gene>
    <name evidence="8" type="primary">Aplip1</name>
    <name evidence="8" type="ORF">FJT64_014370</name>
</gene>
<protein>
    <submittedName>
        <fullName evidence="8">JNK-interacting protein 1</fullName>
    </submittedName>
</protein>
<dbReference type="CDD" id="cd01212">
    <property type="entry name" value="PTB_JIP"/>
    <property type="match status" value="1"/>
</dbReference>
<comment type="subcellular location">
    <subcellularLocation>
        <location evidence="1">Cytoplasm</location>
    </subcellularLocation>
</comment>
<dbReference type="GO" id="GO:0005737">
    <property type="term" value="C:cytoplasm"/>
    <property type="evidence" value="ECO:0007669"/>
    <property type="project" value="UniProtKB-SubCell"/>
</dbReference>
<evidence type="ECO:0000256" key="5">
    <source>
        <dbReference type="PROSITE-ProRule" id="PRU00192"/>
    </source>
</evidence>
<dbReference type="FunFam" id="2.30.30.40:FF:000032">
    <property type="entry name" value="Putative C-Jun-amino-terminal kinase-interacting protein 2"/>
    <property type="match status" value="1"/>
</dbReference>
<dbReference type="Pfam" id="PF00640">
    <property type="entry name" value="PID"/>
    <property type="match status" value="1"/>
</dbReference>
<reference evidence="8 9" key="1">
    <citation type="submission" date="2019-07" db="EMBL/GenBank/DDBJ databases">
        <title>Draft genome assembly of a fouling barnacle, Amphibalanus amphitrite (Darwin, 1854): The first reference genome for Thecostraca.</title>
        <authorList>
            <person name="Kim W."/>
        </authorList>
    </citation>
    <scope>NUCLEOTIDE SEQUENCE [LARGE SCALE GENOMIC DNA]</scope>
    <source>
        <strain evidence="8">SNU_AA5</strain>
        <tissue evidence="8">Soma without cirri and trophi</tissue>
    </source>
</reference>
<dbReference type="Gene3D" id="2.30.29.30">
    <property type="entry name" value="Pleckstrin-homology domain (PH domain)/Phosphotyrosine-binding domain (PTB)"/>
    <property type="match status" value="1"/>
</dbReference>
<dbReference type="SMART" id="SM00462">
    <property type="entry name" value="PTB"/>
    <property type="match status" value="1"/>
</dbReference>
<dbReference type="Gene3D" id="2.30.30.40">
    <property type="entry name" value="SH3 Domains"/>
    <property type="match status" value="1"/>
</dbReference>
<dbReference type="InterPro" id="IPR006020">
    <property type="entry name" value="PTB/PI_dom"/>
</dbReference>
<dbReference type="InterPro" id="IPR047178">
    <property type="entry name" value="JIP1_scaffold"/>
</dbReference>
<name>A0A6A4V6J0_AMPAM</name>
<keyword evidence="9" id="KW-1185">Reference proteome</keyword>
<dbReference type="InterPro" id="IPR001452">
    <property type="entry name" value="SH3_domain"/>
</dbReference>
<evidence type="ECO:0000256" key="2">
    <source>
        <dbReference type="ARBA" id="ARBA00009866"/>
    </source>
</evidence>
<comment type="caution">
    <text evidence="8">The sequence shown here is derived from an EMBL/GenBank/DDBJ whole genome shotgun (WGS) entry which is preliminary data.</text>
</comment>
<dbReference type="InterPro" id="IPR011993">
    <property type="entry name" value="PH-like_dom_sf"/>
</dbReference>
<evidence type="ECO:0000256" key="4">
    <source>
        <dbReference type="ARBA" id="ARBA00022490"/>
    </source>
</evidence>
<dbReference type="GO" id="GO:0005078">
    <property type="term" value="F:MAP-kinase scaffold activity"/>
    <property type="evidence" value="ECO:0007669"/>
    <property type="project" value="TreeGrafter"/>
</dbReference>